<dbReference type="Pfam" id="PF07120">
    <property type="entry name" value="DUF1376"/>
    <property type="match status" value="1"/>
</dbReference>
<feature type="region of interest" description="Disordered" evidence="1">
    <location>
        <begin position="89"/>
        <end position="118"/>
    </location>
</feature>
<gene>
    <name evidence="2" type="ORF">UFOVP170_51</name>
</gene>
<sequence>MNYYPFHIGDYVSATRHLSWEEDAAYRRLLDCYYLTERPLPVEFKAVCRLVLAHTEAQREAVDTVLEEFFELTDDGWRSARVDAEIDAMREKQQKQRDKANKRWAVPQPVADQNTAMPRHGEVDAAASQTHAMAMPPTPTPTPTPKEEEKVAEPRKSAAPPTPPPDFDGRNAEVLNGKSVVAIAVGWDLPGEWGVDAEALGWQPAEVLRESEKFRQYWVAGKGAGTRRSVKGWRQTWSNWLDKASRDKR</sequence>
<name>A0A6J7WCY3_9CAUD</name>
<feature type="compositionally biased region" description="Basic and acidic residues" evidence="1">
    <location>
        <begin position="145"/>
        <end position="156"/>
    </location>
</feature>
<evidence type="ECO:0000313" key="2">
    <source>
        <dbReference type="EMBL" id="CAB5195136.1"/>
    </source>
</evidence>
<dbReference type="InterPro" id="IPR010781">
    <property type="entry name" value="DUF1376"/>
</dbReference>
<proteinExistence type="predicted"/>
<feature type="compositionally biased region" description="Basic and acidic residues" evidence="1">
    <location>
        <begin position="89"/>
        <end position="101"/>
    </location>
</feature>
<accession>A0A6J7WCY3</accession>
<dbReference type="EMBL" id="LR798218">
    <property type="protein sequence ID" value="CAB5195136.1"/>
    <property type="molecule type" value="Genomic_DNA"/>
</dbReference>
<reference evidence="2" key="1">
    <citation type="submission" date="2020-05" db="EMBL/GenBank/DDBJ databases">
        <authorList>
            <person name="Chiriac C."/>
            <person name="Salcher M."/>
            <person name="Ghai R."/>
            <person name="Kavagutti S V."/>
        </authorList>
    </citation>
    <scope>NUCLEOTIDE SEQUENCE</scope>
</reference>
<organism evidence="2">
    <name type="scientific">uncultured Caudovirales phage</name>
    <dbReference type="NCBI Taxonomy" id="2100421"/>
    <lineage>
        <taxon>Viruses</taxon>
        <taxon>Duplodnaviria</taxon>
        <taxon>Heunggongvirae</taxon>
        <taxon>Uroviricota</taxon>
        <taxon>Caudoviricetes</taxon>
        <taxon>Peduoviridae</taxon>
        <taxon>Maltschvirus</taxon>
        <taxon>Maltschvirus maltsch</taxon>
    </lineage>
</organism>
<evidence type="ECO:0000256" key="1">
    <source>
        <dbReference type="SAM" id="MobiDB-lite"/>
    </source>
</evidence>
<feature type="region of interest" description="Disordered" evidence="1">
    <location>
        <begin position="132"/>
        <end position="168"/>
    </location>
</feature>
<protein>
    <recommendedName>
        <fullName evidence="3">DUF1376 domain-containing protein</fullName>
    </recommendedName>
</protein>
<evidence type="ECO:0008006" key="3">
    <source>
        <dbReference type="Google" id="ProtNLM"/>
    </source>
</evidence>